<keyword evidence="3" id="KW-0786">Thiamine pyrophosphate</keyword>
<dbReference type="Gene3D" id="3.40.50.970">
    <property type="match status" value="1"/>
</dbReference>
<evidence type="ECO:0000313" key="5">
    <source>
        <dbReference type="EMBL" id="PTQ53404.1"/>
    </source>
</evidence>
<dbReference type="AlphaFoldDB" id="A0A2T5GB37"/>
<reference evidence="5 6" key="1">
    <citation type="submission" date="2017-08" db="EMBL/GenBank/DDBJ databases">
        <title>Burning lignite coal seam in the remote Altai Mountains harbors a hydrogen-driven thermophilic microbial community.</title>
        <authorList>
            <person name="Kadnikov V.V."/>
            <person name="Mardanov A.V."/>
            <person name="Ivasenko D."/>
            <person name="Beletsky A.V."/>
            <person name="Karnachuk O.V."/>
            <person name="Ravin N.V."/>
        </authorList>
    </citation>
    <scope>NUCLEOTIDE SEQUENCE [LARGE SCALE GENOMIC DNA]</scope>
    <source>
        <strain evidence="5">AL31</strain>
    </source>
</reference>
<dbReference type="Proteomes" id="UP000244016">
    <property type="component" value="Unassembled WGS sequence"/>
</dbReference>
<dbReference type="EMBL" id="PEBW01000001">
    <property type="protein sequence ID" value="PTQ53404.1"/>
    <property type="molecule type" value="Genomic_DNA"/>
</dbReference>
<dbReference type="PANTHER" id="PTHR47514:SF1">
    <property type="entry name" value="TRANSKETOLASE N-TERMINAL SECTION-RELATED"/>
    <property type="match status" value="1"/>
</dbReference>
<evidence type="ECO:0000256" key="2">
    <source>
        <dbReference type="ARBA" id="ARBA00007131"/>
    </source>
</evidence>
<evidence type="ECO:0000256" key="3">
    <source>
        <dbReference type="ARBA" id="ARBA00023052"/>
    </source>
</evidence>
<gene>
    <name evidence="5" type="ORF">BLITH_0484</name>
</gene>
<accession>A0A2T5GB37</accession>
<evidence type="ECO:0000313" key="6">
    <source>
        <dbReference type="Proteomes" id="UP000244016"/>
    </source>
</evidence>
<protein>
    <submittedName>
        <fullName evidence="5">Transketolase, N-terminal section</fullName>
    </submittedName>
</protein>
<comment type="cofactor">
    <cofactor evidence="1">
        <name>thiamine diphosphate</name>
        <dbReference type="ChEBI" id="CHEBI:58937"/>
    </cofactor>
</comment>
<evidence type="ECO:0000256" key="1">
    <source>
        <dbReference type="ARBA" id="ARBA00001964"/>
    </source>
</evidence>
<comment type="caution">
    <text evidence="5">The sequence shown here is derived from an EMBL/GenBank/DDBJ whole genome shotgun (WGS) entry which is preliminary data.</text>
</comment>
<organism evidence="5 6">
    <name type="scientific">Brockia lithotrophica</name>
    <dbReference type="NCBI Taxonomy" id="933949"/>
    <lineage>
        <taxon>Bacteria</taxon>
        <taxon>Bacillati</taxon>
        <taxon>Bacillota</taxon>
        <taxon>Bacilli</taxon>
        <taxon>Bacillales</taxon>
        <taxon>Bacillales Family X. Incertae Sedis</taxon>
        <taxon>Brockia</taxon>
    </lineage>
</organism>
<comment type="similarity">
    <text evidence="2">Belongs to the transketolase family.</text>
</comment>
<sequence length="286" mass="31259">MSGNRQVSAAGGYRDLEDKARKVRQDVIRLLLRQGKGYVGGALSAVDILTALYFRVLHVDPERPNDPERDRFVLSKGHAAVALYATLAERGFFSLEDLLARSPGSIPSFPEMRAVPGIDMSTGIPGQGLAVAVGMALGAKRRKSGVRVFALLGDGELQDGAVWEAALAAGHLRLNNLVAIVDRNRLQHGGDTEEVVALEPIIAKWESFRWSVIPVDGHSFEELIPALENVGYAQKPTLILARTVKGKGISFMENENRWHAEVLTREDALRALEELGVNVREIPLEL</sequence>
<dbReference type="InterPro" id="IPR029061">
    <property type="entry name" value="THDP-binding"/>
</dbReference>
<dbReference type="PANTHER" id="PTHR47514">
    <property type="entry name" value="TRANSKETOLASE N-TERMINAL SECTION-RELATED"/>
    <property type="match status" value="1"/>
</dbReference>
<dbReference type="SUPFAM" id="SSF52518">
    <property type="entry name" value="Thiamin diphosphate-binding fold (THDP-binding)"/>
    <property type="match status" value="1"/>
</dbReference>
<dbReference type="InterPro" id="IPR005474">
    <property type="entry name" value="Transketolase_N"/>
</dbReference>
<proteinExistence type="inferred from homology"/>
<name>A0A2T5GB37_9BACL</name>
<feature type="domain" description="Transketolase N-terminal" evidence="4">
    <location>
        <begin position="31"/>
        <end position="278"/>
    </location>
</feature>
<dbReference type="Pfam" id="PF00456">
    <property type="entry name" value="Transketolase_N"/>
    <property type="match status" value="1"/>
</dbReference>
<dbReference type="CDD" id="cd02012">
    <property type="entry name" value="TPP_TK"/>
    <property type="match status" value="1"/>
</dbReference>
<evidence type="ECO:0000259" key="4">
    <source>
        <dbReference type="Pfam" id="PF00456"/>
    </source>
</evidence>